<proteinExistence type="predicted"/>
<dbReference type="PANTHER" id="PTHR43721:SF9">
    <property type="entry name" value="GTP-BINDING PROTEIN 1"/>
    <property type="match status" value="1"/>
</dbReference>
<sequence length="386" mass="44085">MFGEDDSESPRRPSPFYSNGNSNDTKHTKKVSLSSTSNHSKPKTLREFLEREMNGLSLDQGSWRNEIEPEVDSDGHIEYKLKILSPSPARFEKLTTQLKWRLLEGGGIALYEIGVLDDGTLIGLNSNQMEESLSNLNKMAKELNSYIEISHVIQLPEILIQTTSTSSQNRSLIHQVFKNHMGKSIQHHNSNNNSIGSERKDKGKQRKKKKKLKSKLSNYNLNNRVSQTKTIRIAPGDSAVSSDSETNSPKATFENKTNSLINSLEILKLDTEEPSKKPKVKRWSREIDQRPSRQIERIGGYLDQICLLTPEERCMIKSNLRKEKKNERNKKSKNKETRKAIEEEDGDGDVDGKDLNETKYVVEVKVLKCLDQFEDERFLDFEGFGN</sequence>
<dbReference type="InterPro" id="IPR050055">
    <property type="entry name" value="EF-Tu_GTPase"/>
</dbReference>
<accession>F4S123</accession>
<dbReference type="GO" id="GO:0003746">
    <property type="term" value="F:translation elongation factor activity"/>
    <property type="evidence" value="ECO:0007669"/>
    <property type="project" value="TreeGrafter"/>
</dbReference>
<evidence type="ECO:0000256" key="1">
    <source>
        <dbReference type="SAM" id="MobiDB-lite"/>
    </source>
</evidence>
<dbReference type="InParanoid" id="F4S123"/>
<feature type="compositionally biased region" description="Basic residues" evidence="1">
    <location>
        <begin position="202"/>
        <end position="214"/>
    </location>
</feature>
<feature type="region of interest" description="Disordered" evidence="1">
    <location>
        <begin position="319"/>
        <end position="354"/>
    </location>
</feature>
<feature type="region of interest" description="Disordered" evidence="1">
    <location>
        <begin position="1"/>
        <end position="43"/>
    </location>
</feature>
<evidence type="ECO:0000313" key="3">
    <source>
        <dbReference type="Proteomes" id="UP000001072"/>
    </source>
</evidence>
<dbReference type="VEuPathDB" id="FungiDB:MELLADRAFT_78962"/>
<name>F4S123_MELLP</name>
<feature type="region of interest" description="Disordered" evidence="1">
    <location>
        <begin position="183"/>
        <end position="218"/>
    </location>
</feature>
<gene>
    <name evidence="2" type="ORF">MELLADRAFT_78962</name>
</gene>
<dbReference type="STRING" id="747676.F4S123"/>
<dbReference type="KEGG" id="mlr:MELLADRAFT_78962"/>
<organism evidence="3">
    <name type="scientific">Melampsora larici-populina (strain 98AG31 / pathotype 3-4-7)</name>
    <name type="common">Poplar leaf rust fungus</name>
    <dbReference type="NCBI Taxonomy" id="747676"/>
    <lineage>
        <taxon>Eukaryota</taxon>
        <taxon>Fungi</taxon>
        <taxon>Dikarya</taxon>
        <taxon>Basidiomycota</taxon>
        <taxon>Pucciniomycotina</taxon>
        <taxon>Pucciniomycetes</taxon>
        <taxon>Pucciniales</taxon>
        <taxon>Melampsoraceae</taxon>
        <taxon>Melampsora</taxon>
    </lineage>
</organism>
<dbReference type="EMBL" id="GL883136">
    <property type="protein sequence ID" value="EGG01694.1"/>
    <property type="molecule type" value="Genomic_DNA"/>
</dbReference>
<dbReference type="RefSeq" id="XP_007415039.1">
    <property type="nucleotide sequence ID" value="XM_007414977.1"/>
</dbReference>
<dbReference type="OrthoDB" id="248233at2759"/>
<dbReference type="PANTHER" id="PTHR43721">
    <property type="entry name" value="ELONGATION FACTOR TU-RELATED"/>
    <property type="match status" value="1"/>
</dbReference>
<keyword evidence="3" id="KW-1185">Reference proteome</keyword>
<dbReference type="Proteomes" id="UP000001072">
    <property type="component" value="Unassembled WGS sequence"/>
</dbReference>
<feature type="compositionally biased region" description="Polar residues" evidence="1">
    <location>
        <begin position="239"/>
        <end position="256"/>
    </location>
</feature>
<evidence type="ECO:0000313" key="2">
    <source>
        <dbReference type="EMBL" id="EGG01694.1"/>
    </source>
</evidence>
<dbReference type="HOGENOM" id="CLU_742141_0_0_1"/>
<feature type="region of interest" description="Disordered" evidence="1">
    <location>
        <begin position="234"/>
        <end position="256"/>
    </location>
</feature>
<dbReference type="AlphaFoldDB" id="F4S123"/>
<reference evidence="3" key="1">
    <citation type="journal article" date="2011" name="Proc. Natl. Acad. Sci. U.S.A.">
        <title>Obligate biotrophy features unraveled by the genomic analysis of rust fungi.</title>
        <authorList>
            <person name="Duplessis S."/>
            <person name="Cuomo C.A."/>
            <person name="Lin Y.-C."/>
            <person name="Aerts A."/>
            <person name="Tisserant E."/>
            <person name="Veneault-Fourrey C."/>
            <person name="Joly D.L."/>
            <person name="Hacquard S."/>
            <person name="Amselem J."/>
            <person name="Cantarel B.L."/>
            <person name="Chiu R."/>
            <person name="Coutinho P.M."/>
            <person name="Feau N."/>
            <person name="Field M."/>
            <person name="Frey P."/>
            <person name="Gelhaye E."/>
            <person name="Goldberg J."/>
            <person name="Grabherr M.G."/>
            <person name="Kodira C.D."/>
            <person name="Kohler A."/>
            <person name="Kuees U."/>
            <person name="Lindquist E.A."/>
            <person name="Lucas S.M."/>
            <person name="Mago R."/>
            <person name="Mauceli E."/>
            <person name="Morin E."/>
            <person name="Murat C."/>
            <person name="Pangilinan J.L."/>
            <person name="Park R."/>
            <person name="Pearson M."/>
            <person name="Quesneville H."/>
            <person name="Rouhier N."/>
            <person name="Sakthikumar S."/>
            <person name="Salamov A.A."/>
            <person name="Schmutz J."/>
            <person name="Selles B."/>
            <person name="Shapiro H."/>
            <person name="Tanguay P."/>
            <person name="Tuskan G.A."/>
            <person name="Henrissat B."/>
            <person name="Van de Peer Y."/>
            <person name="Rouze P."/>
            <person name="Ellis J.G."/>
            <person name="Dodds P.N."/>
            <person name="Schein J.E."/>
            <person name="Zhong S."/>
            <person name="Hamelin R.C."/>
            <person name="Grigoriev I.V."/>
            <person name="Szabo L.J."/>
            <person name="Martin F."/>
        </authorList>
    </citation>
    <scope>NUCLEOTIDE SEQUENCE [LARGE SCALE GENOMIC DNA]</scope>
    <source>
        <strain evidence="3">98AG31 / pathotype 3-4-7</strain>
    </source>
</reference>
<dbReference type="GeneID" id="18933193"/>
<protein>
    <submittedName>
        <fullName evidence="2">Uncharacterized protein</fullName>
    </submittedName>
</protein>
<dbReference type="eggNOG" id="KOG1143">
    <property type="taxonomic scope" value="Eukaryota"/>
</dbReference>